<keyword evidence="2" id="KW-1185">Reference proteome</keyword>
<dbReference type="RefSeq" id="WP_215240441.1">
    <property type="nucleotide sequence ID" value="NZ_CAJRAF010000002.1"/>
</dbReference>
<evidence type="ECO:0000313" key="2">
    <source>
        <dbReference type="Proteomes" id="UP000680038"/>
    </source>
</evidence>
<dbReference type="AlphaFoldDB" id="A0A916JEI0"/>
<proteinExistence type="predicted"/>
<sequence>MPTYKQGDIVAVLFPFTDISQSKRRPAVVISNDSVNHTGDYLLVQITSQMKQDGLSTPLQIGDFIGTALPLVSFVRIHKIFLLNESLISHRIASVTPSFIGQLIARITQLIR</sequence>
<dbReference type="SUPFAM" id="SSF50118">
    <property type="entry name" value="Cell growth inhibitor/plasmid maintenance toxic component"/>
    <property type="match status" value="1"/>
</dbReference>
<dbReference type="InterPro" id="IPR011067">
    <property type="entry name" value="Plasmid_toxin/cell-grow_inhib"/>
</dbReference>
<dbReference type="EMBL" id="CAJRAF010000002">
    <property type="protein sequence ID" value="CAG5007335.1"/>
    <property type="molecule type" value="Genomic_DNA"/>
</dbReference>
<name>A0A916JEI0_9BACT</name>
<dbReference type="Pfam" id="PF02452">
    <property type="entry name" value="PemK_toxin"/>
    <property type="match status" value="1"/>
</dbReference>
<evidence type="ECO:0000313" key="1">
    <source>
        <dbReference type="EMBL" id="CAG5007335.1"/>
    </source>
</evidence>
<organism evidence="1 2">
    <name type="scientific">Dyadobacter helix</name>
    <dbReference type="NCBI Taxonomy" id="2822344"/>
    <lineage>
        <taxon>Bacteria</taxon>
        <taxon>Pseudomonadati</taxon>
        <taxon>Bacteroidota</taxon>
        <taxon>Cytophagia</taxon>
        <taxon>Cytophagales</taxon>
        <taxon>Spirosomataceae</taxon>
        <taxon>Dyadobacter</taxon>
    </lineage>
</organism>
<protein>
    <recommendedName>
        <fullName evidence="3">Type II toxin-antitoxin system PemK/MazF family toxin</fullName>
    </recommendedName>
</protein>
<dbReference type="GO" id="GO:0003677">
    <property type="term" value="F:DNA binding"/>
    <property type="evidence" value="ECO:0007669"/>
    <property type="project" value="InterPro"/>
</dbReference>
<dbReference type="Gene3D" id="2.30.30.110">
    <property type="match status" value="1"/>
</dbReference>
<dbReference type="InterPro" id="IPR003477">
    <property type="entry name" value="PemK-like"/>
</dbReference>
<reference evidence="1" key="1">
    <citation type="submission" date="2021-04" db="EMBL/GenBank/DDBJ databases">
        <authorList>
            <person name="Rodrigo-Torres L."/>
            <person name="Arahal R. D."/>
            <person name="Lucena T."/>
        </authorList>
    </citation>
    <scope>NUCLEOTIDE SEQUENCE</scope>
    <source>
        <strain evidence="1">CECT 9275</strain>
    </source>
</reference>
<comment type="caution">
    <text evidence="1">The sequence shown here is derived from an EMBL/GenBank/DDBJ whole genome shotgun (WGS) entry which is preliminary data.</text>
</comment>
<accession>A0A916JEI0</accession>
<dbReference type="Proteomes" id="UP000680038">
    <property type="component" value="Unassembled WGS sequence"/>
</dbReference>
<gene>
    <name evidence="1" type="ORF">DYBT9275_04023</name>
</gene>
<evidence type="ECO:0008006" key="3">
    <source>
        <dbReference type="Google" id="ProtNLM"/>
    </source>
</evidence>